<proteinExistence type="inferred from homology"/>
<accession>A0A0I9YVX6</accession>
<feature type="transmembrane region" description="Helical" evidence="13">
    <location>
        <begin position="209"/>
        <end position="235"/>
    </location>
</feature>
<comment type="cofactor">
    <cofactor evidence="1">
        <name>Zn(2+)</name>
        <dbReference type="ChEBI" id="CHEBI:29105"/>
    </cofactor>
</comment>
<dbReference type="GO" id="GO:0008237">
    <property type="term" value="F:metallopeptidase activity"/>
    <property type="evidence" value="ECO:0007669"/>
    <property type="project" value="UniProtKB-KW"/>
</dbReference>
<dbReference type="CDD" id="cd06158">
    <property type="entry name" value="S2P-M50_like_1"/>
    <property type="match status" value="1"/>
</dbReference>
<evidence type="ECO:0000256" key="7">
    <source>
        <dbReference type="ARBA" id="ARBA00022723"/>
    </source>
</evidence>
<dbReference type="STRING" id="1202450.B586_00420"/>
<evidence type="ECO:0000256" key="11">
    <source>
        <dbReference type="ARBA" id="ARBA00023049"/>
    </source>
</evidence>
<dbReference type="PANTHER" id="PTHR35864:SF1">
    <property type="entry name" value="ZINC METALLOPROTEASE YWHC-RELATED"/>
    <property type="match status" value="1"/>
</dbReference>
<evidence type="ECO:0000256" key="2">
    <source>
        <dbReference type="ARBA" id="ARBA00004651"/>
    </source>
</evidence>
<keyword evidence="12 13" id="KW-0472">Membrane</keyword>
<dbReference type="GO" id="GO:0006508">
    <property type="term" value="P:proteolysis"/>
    <property type="evidence" value="ECO:0007669"/>
    <property type="project" value="UniProtKB-KW"/>
</dbReference>
<dbReference type="InterPro" id="IPR008915">
    <property type="entry name" value="Peptidase_M50"/>
</dbReference>
<comment type="subcellular location">
    <subcellularLocation>
        <location evidence="2">Cell membrane</location>
        <topology evidence="2">Multi-pass membrane protein</topology>
    </subcellularLocation>
</comment>
<dbReference type="PATRIC" id="fig|29311.18.peg.2010"/>
<keyword evidence="7" id="KW-0479">Metal-binding</keyword>
<name>A0A0I9YVX6_9MYCO</name>
<evidence type="ECO:0000256" key="10">
    <source>
        <dbReference type="ARBA" id="ARBA00022989"/>
    </source>
</evidence>
<dbReference type="EMBL" id="LDPR01000003">
    <property type="protein sequence ID" value="KLO38160.1"/>
    <property type="molecule type" value="Genomic_DNA"/>
</dbReference>
<organism evidence="15 16">
    <name type="scientific">Mycobacterium haemophilum</name>
    <dbReference type="NCBI Taxonomy" id="29311"/>
    <lineage>
        <taxon>Bacteria</taxon>
        <taxon>Bacillati</taxon>
        <taxon>Actinomycetota</taxon>
        <taxon>Actinomycetes</taxon>
        <taxon>Mycobacteriales</taxon>
        <taxon>Mycobacteriaceae</taxon>
        <taxon>Mycobacterium</taxon>
    </lineage>
</organism>
<evidence type="ECO:0000259" key="14">
    <source>
        <dbReference type="Pfam" id="PF02163"/>
    </source>
</evidence>
<feature type="domain" description="Peptidase M50" evidence="14">
    <location>
        <begin position="50"/>
        <end position="149"/>
    </location>
</feature>
<dbReference type="GO" id="GO:0046872">
    <property type="term" value="F:metal ion binding"/>
    <property type="evidence" value="ECO:0007669"/>
    <property type="project" value="UniProtKB-KW"/>
</dbReference>
<evidence type="ECO:0000313" key="16">
    <source>
        <dbReference type="Proteomes" id="UP000036334"/>
    </source>
</evidence>
<dbReference type="Proteomes" id="UP000036334">
    <property type="component" value="Unassembled WGS sequence"/>
</dbReference>
<comment type="similarity">
    <text evidence="3">Belongs to the peptidase M50B family.</text>
</comment>
<evidence type="ECO:0000256" key="12">
    <source>
        <dbReference type="ARBA" id="ARBA00023136"/>
    </source>
</evidence>
<dbReference type="InterPro" id="IPR052348">
    <property type="entry name" value="Metallopeptidase_M50B"/>
</dbReference>
<evidence type="ECO:0000256" key="6">
    <source>
        <dbReference type="ARBA" id="ARBA00022692"/>
    </source>
</evidence>
<feature type="transmembrane region" description="Helical" evidence="13">
    <location>
        <begin position="93"/>
        <end position="117"/>
    </location>
</feature>
<evidence type="ECO:0000313" key="15">
    <source>
        <dbReference type="EMBL" id="KLO38160.1"/>
    </source>
</evidence>
<dbReference type="InterPro" id="IPR044537">
    <property type="entry name" value="Rip2-like"/>
</dbReference>
<keyword evidence="4" id="KW-1003">Cell membrane</keyword>
<feature type="transmembrane region" description="Helical" evidence="13">
    <location>
        <begin position="15"/>
        <end position="33"/>
    </location>
</feature>
<dbReference type="Pfam" id="PF02163">
    <property type="entry name" value="Peptidase_M50"/>
    <property type="match status" value="1"/>
</dbReference>
<evidence type="ECO:0000256" key="3">
    <source>
        <dbReference type="ARBA" id="ARBA00007931"/>
    </source>
</evidence>
<evidence type="ECO:0000256" key="1">
    <source>
        <dbReference type="ARBA" id="ARBA00001947"/>
    </source>
</evidence>
<keyword evidence="16" id="KW-1185">Reference proteome</keyword>
<evidence type="ECO:0000256" key="4">
    <source>
        <dbReference type="ARBA" id="ARBA00022475"/>
    </source>
</evidence>
<keyword evidence="6 13" id="KW-0812">Transmembrane</keyword>
<feature type="transmembrane region" description="Helical" evidence="13">
    <location>
        <begin position="40"/>
        <end position="62"/>
    </location>
</feature>
<protein>
    <submittedName>
        <fullName evidence="15">Membrane protein</fullName>
    </submittedName>
</protein>
<evidence type="ECO:0000256" key="13">
    <source>
        <dbReference type="SAM" id="Phobius"/>
    </source>
</evidence>
<evidence type="ECO:0000256" key="9">
    <source>
        <dbReference type="ARBA" id="ARBA00022833"/>
    </source>
</evidence>
<feature type="transmembrane region" description="Helical" evidence="13">
    <location>
        <begin position="129"/>
        <end position="153"/>
    </location>
</feature>
<keyword evidence="5" id="KW-0645">Protease</keyword>
<feature type="transmembrane region" description="Helical" evidence="13">
    <location>
        <begin position="159"/>
        <end position="180"/>
    </location>
</feature>
<comment type="caution">
    <text evidence="15">The sequence shown here is derived from an EMBL/GenBank/DDBJ whole genome shotgun (WGS) entry which is preliminary data.</text>
</comment>
<sequence>MSSPARHESVRPSPIFMALIGLTAVGGVLAWLAGASVRPLAYAGVFIFVIAGWLVSLCLHEFGHALTAWRFGDHDVAVRGYLTLDPRRYSHPALSLLVPMLFIVLGGIGLPGAAVYLRTWFMTPTRRTLVSLAGPAANLVLAVLLLVLIRVYYDPAHTVLWAGVAFLGLLQIMAVVLNLLPIPGLDGYDALEPHLSPETQRAVAPAKQYAVFILLFLVLAPGLNQFLFVIVDWLFDLSGVPHWLAAVGNALTRFWSRWF</sequence>
<dbReference type="GO" id="GO:0005886">
    <property type="term" value="C:plasma membrane"/>
    <property type="evidence" value="ECO:0007669"/>
    <property type="project" value="UniProtKB-SubCell"/>
</dbReference>
<keyword evidence="11" id="KW-0482">Metalloprotease</keyword>
<evidence type="ECO:0000256" key="5">
    <source>
        <dbReference type="ARBA" id="ARBA00022670"/>
    </source>
</evidence>
<keyword evidence="10 13" id="KW-1133">Transmembrane helix</keyword>
<dbReference type="PANTHER" id="PTHR35864">
    <property type="entry name" value="ZINC METALLOPROTEASE MJ0611-RELATED"/>
    <property type="match status" value="1"/>
</dbReference>
<evidence type="ECO:0000256" key="8">
    <source>
        <dbReference type="ARBA" id="ARBA00022801"/>
    </source>
</evidence>
<keyword evidence="9" id="KW-0862">Zinc</keyword>
<gene>
    <name evidence="15" type="ORF">ABH38_06210</name>
</gene>
<keyword evidence="8" id="KW-0378">Hydrolase</keyword>
<reference evidence="15 16" key="1">
    <citation type="submission" date="2015-05" db="EMBL/GenBank/DDBJ databases">
        <title>Genome sequence of Mycobacterium haemophilum.</title>
        <authorList>
            <person name="Greninger A.L."/>
            <person name="Cunningham G."/>
            <person name="Miller S."/>
        </authorList>
    </citation>
    <scope>NUCLEOTIDE SEQUENCE [LARGE SCALE GENOMIC DNA]</scope>
    <source>
        <strain evidence="16">UC1</strain>
    </source>
</reference>
<dbReference type="AlphaFoldDB" id="A0A0I9YVX6"/>